<dbReference type="CDD" id="cd08241">
    <property type="entry name" value="QOR1"/>
    <property type="match status" value="1"/>
</dbReference>
<accession>A0AAP5BLV0</accession>
<dbReference type="Pfam" id="PF08240">
    <property type="entry name" value="ADH_N"/>
    <property type="match status" value="1"/>
</dbReference>
<dbReference type="InterPro" id="IPR002364">
    <property type="entry name" value="Quin_OxRdtase/zeta-crystal_CS"/>
</dbReference>
<dbReference type="InterPro" id="IPR013154">
    <property type="entry name" value="ADH-like_N"/>
</dbReference>
<dbReference type="InterPro" id="IPR013149">
    <property type="entry name" value="ADH-like_C"/>
</dbReference>
<dbReference type="GO" id="GO:0016491">
    <property type="term" value="F:oxidoreductase activity"/>
    <property type="evidence" value="ECO:0007669"/>
    <property type="project" value="InterPro"/>
</dbReference>
<dbReference type="PROSITE" id="PS01162">
    <property type="entry name" value="QOR_ZETA_CRYSTAL"/>
    <property type="match status" value="1"/>
</dbReference>
<name>A0AAP5BLV0_9BURK</name>
<dbReference type="PANTHER" id="PTHR43677:SF4">
    <property type="entry name" value="QUINONE OXIDOREDUCTASE-LIKE PROTEIN 2"/>
    <property type="match status" value="1"/>
</dbReference>
<dbReference type="Proteomes" id="UP001242288">
    <property type="component" value="Unassembled WGS sequence"/>
</dbReference>
<protein>
    <submittedName>
        <fullName evidence="3">NADPH:quinone oxidoreductase family protein</fullName>
    </submittedName>
</protein>
<dbReference type="Gene3D" id="3.90.180.10">
    <property type="entry name" value="Medium-chain alcohol dehydrogenases, catalytic domain"/>
    <property type="match status" value="1"/>
</dbReference>
<evidence type="ECO:0000313" key="2">
    <source>
        <dbReference type="EMBL" id="MCX4150359.1"/>
    </source>
</evidence>
<dbReference type="SUPFAM" id="SSF51735">
    <property type="entry name" value="NAD(P)-binding Rossmann-fold domains"/>
    <property type="match status" value="1"/>
</dbReference>
<dbReference type="SMART" id="SM00829">
    <property type="entry name" value="PKS_ER"/>
    <property type="match status" value="1"/>
</dbReference>
<comment type="caution">
    <text evidence="3">The sequence shown here is derived from an EMBL/GenBank/DDBJ whole genome shotgun (WGS) entry which is preliminary data.</text>
</comment>
<dbReference type="RefSeq" id="WP_266261065.1">
    <property type="nucleotide sequence ID" value="NZ_JAMXWF010000039.1"/>
</dbReference>
<organism evidence="3 5">
    <name type="scientific">Paraburkholderia madseniana</name>
    <dbReference type="NCBI Taxonomy" id="2599607"/>
    <lineage>
        <taxon>Bacteria</taxon>
        <taxon>Pseudomonadati</taxon>
        <taxon>Pseudomonadota</taxon>
        <taxon>Betaproteobacteria</taxon>
        <taxon>Burkholderiales</taxon>
        <taxon>Burkholderiaceae</taxon>
        <taxon>Paraburkholderia</taxon>
    </lineage>
</organism>
<feature type="domain" description="Enoyl reductase (ER)" evidence="1">
    <location>
        <begin position="11"/>
        <end position="326"/>
    </location>
</feature>
<dbReference type="InterPro" id="IPR011032">
    <property type="entry name" value="GroES-like_sf"/>
</dbReference>
<sequence length="328" mass="33973">MKAIQITKLDGPTSIELVDVEPPKPAHDQVLISVRAAGVGFPELLRSRGLYHEKPAFPHTPGSEIAGVVVTAPADSGFAAGDRVAAIATFQGPDYTALPMIGGFAEQAVAAVDMTFALPDGVSFEKGAALPLNYFTAYFALIERGHFVSGESVLVHGAAGGVGTAAIQIAKAFGASRVIAVTSTPEKGAVAVAAGADEYVLAEGFGKAVKALGGVDIVVDPVGGERFTDSLRSLKESGRILVLGFTAGTIPSVQVNRLMLNNISVIGVGWDVYKRPGRLQAQWRAIKPHVQSGVLSPVIGATYALRDASEALLAIDQRIATGKVVLVP</sequence>
<dbReference type="Gene3D" id="3.40.50.720">
    <property type="entry name" value="NAD(P)-binding Rossmann-like Domain"/>
    <property type="match status" value="1"/>
</dbReference>
<dbReference type="Pfam" id="PF00107">
    <property type="entry name" value="ADH_zinc_N"/>
    <property type="match status" value="1"/>
</dbReference>
<dbReference type="AlphaFoldDB" id="A0AAP5BLV0"/>
<evidence type="ECO:0000313" key="3">
    <source>
        <dbReference type="EMBL" id="MDQ6412174.1"/>
    </source>
</evidence>
<dbReference type="PANTHER" id="PTHR43677">
    <property type="entry name" value="SHORT-CHAIN DEHYDROGENASE/REDUCTASE"/>
    <property type="match status" value="1"/>
</dbReference>
<keyword evidence="4" id="KW-1185">Reference proteome</keyword>
<proteinExistence type="predicted"/>
<gene>
    <name evidence="3" type="ORF">NIE36_34175</name>
    <name evidence="2" type="ORF">OSB80_34260</name>
</gene>
<dbReference type="InterPro" id="IPR036291">
    <property type="entry name" value="NAD(P)-bd_dom_sf"/>
</dbReference>
<dbReference type="GO" id="GO:0008270">
    <property type="term" value="F:zinc ion binding"/>
    <property type="evidence" value="ECO:0007669"/>
    <property type="project" value="InterPro"/>
</dbReference>
<dbReference type="Proteomes" id="UP001209412">
    <property type="component" value="Unassembled WGS sequence"/>
</dbReference>
<dbReference type="InterPro" id="IPR020843">
    <property type="entry name" value="ER"/>
</dbReference>
<dbReference type="InterPro" id="IPR051397">
    <property type="entry name" value="Zn-ADH-like_protein"/>
</dbReference>
<dbReference type="EMBL" id="JAPKHW010000039">
    <property type="protein sequence ID" value="MCX4150359.1"/>
    <property type="molecule type" value="Genomic_DNA"/>
</dbReference>
<evidence type="ECO:0000259" key="1">
    <source>
        <dbReference type="SMART" id="SM00829"/>
    </source>
</evidence>
<reference evidence="3" key="1">
    <citation type="submission" date="2022-06" db="EMBL/GenBank/DDBJ databases">
        <title>PHB producers.</title>
        <authorList>
            <person name="Besaury L."/>
        </authorList>
    </citation>
    <scope>NUCLEOTIDE SEQUENCE</scope>
    <source>
        <strain evidence="3 4">SEWS6</strain>
    </source>
</reference>
<evidence type="ECO:0000313" key="4">
    <source>
        <dbReference type="Proteomes" id="UP001209412"/>
    </source>
</evidence>
<dbReference type="EMBL" id="JAMXWF010000039">
    <property type="protein sequence ID" value="MDQ6412174.1"/>
    <property type="molecule type" value="Genomic_DNA"/>
</dbReference>
<dbReference type="SUPFAM" id="SSF50129">
    <property type="entry name" value="GroES-like"/>
    <property type="match status" value="1"/>
</dbReference>
<evidence type="ECO:0000313" key="5">
    <source>
        <dbReference type="Proteomes" id="UP001242288"/>
    </source>
</evidence>